<protein>
    <submittedName>
        <fullName evidence="2">Uncharacterized protein</fullName>
    </submittedName>
</protein>
<dbReference type="EMBL" id="BAAAUD010000026">
    <property type="protein sequence ID" value="GAA2939425.1"/>
    <property type="molecule type" value="Genomic_DNA"/>
</dbReference>
<proteinExistence type="predicted"/>
<reference evidence="2 3" key="1">
    <citation type="journal article" date="2019" name="Int. J. Syst. Evol. Microbiol.">
        <title>The Global Catalogue of Microorganisms (GCM) 10K type strain sequencing project: providing services to taxonomists for standard genome sequencing and annotation.</title>
        <authorList>
            <consortium name="The Broad Institute Genomics Platform"/>
            <consortium name="The Broad Institute Genome Sequencing Center for Infectious Disease"/>
            <person name="Wu L."/>
            <person name="Ma J."/>
        </authorList>
    </citation>
    <scope>NUCLEOTIDE SEQUENCE [LARGE SCALE GENOMIC DNA]</scope>
    <source>
        <strain evidence="2 3">JCM 9088</strain>
    </source>
</reference>
<gene>
    <name evidence="2" type="ORF">GCM10010446_26030</name>
</gene>
<accession>A0ABN3X8D2</accession>
<dbReference type="Proteomes" id="UP001500403">
    <property type="component" value="Unassembled WGS sequence"/>
</dbReference>
<keyword evidence="3" id="KW-1185">Reference proteome</keyword>
<feature type="region of interest" description="Disordered" evidence="1">
    <location>
        <begin position="85"/>
        <end position="127"/>
    </location>
</feature>
<organism evidence="2 3">
    <name type="scientific">Streptomyces enissocaesilis</name>
    <dbReference type="NCBI Taxonomy" id="332589"/>
    <lineage>
        <taxon>Bacteria</taxon>
        <taxon>Bacillati</taxon>
        <taxon>Actinomycetota</taxon>
        <taxon>Actinomycetes</taxon>
        <taxon>Kitasatosporales</taxon>
        <taxon>Streptomycetaceae</taxon>
        <taxon>Streptomyces</taxon>
        <taxon>Streptomyces rochei group</taxon>
    </lineage>
</organism>
<name>A0ABN3X8D2_9ACTN</name>
<sequence length="127" mass="12961">MSWLAHPDRYRTDKGAAERHGLPGTSDRRCEELMARVVLLTGSLAELDTCHALCANALAAGGHEVWVGSVNRVSAHDADVCTIVGGRPPQTEPGPGPCPGHGRAQSGPAGPAGSYCAGAVPETATPA</sequence>
<evidence type="ECO:0000313" key="3">
    <source>
        <dbReference type="Proteomes" id="UP001500403"/>
    </source>
</evidence>
<comment type="caution">
    <text evidence="2">The sequence shown here is derived from an EMBL/GenBank/DDBJ whole genome shotgun (WGS) entry which is preliminary data.</text>
</comment>
<evidence type="ECO:0000256" key="1">
    <source>
        <dbReference type="SAM" id="MobiDB-lite"/>
    </source>
</evidence>
<evidence type="ECO:0000313" key="2">
    <source>
        <dbReference type="EMBL" id="GAA2939425.1"/>
    </source>
</evidence>